<keyword evidence="1" id="KW-0732">Signal</keyword>
<evidence type="ECO:0000256" key="1">
    <source>
        <dbReference type="SAM" id="SignalP"/>
    </source>
</evidence>
<feature type="domain" description="Outer membrane protein beta-barrel" evidence="2">
    <location>
        <begin position="20"/>
        <end position="177"/>
    </location>
</feature>
<dbReference type="EMBL" id="FOXS01000002">
    <property type="protein sequence ID" value="SFQ41545.1"/>
    <property type="molecule type" value="Genomic_DNA"/>
</dbReference>
<gene>
    <name evidence="3" type="ORF">SAMN04515668_2344</name>
</gene>
<feature type="chain" id="PRO_5011601679" evidence="1">
    <location>
        <begin position="21"/>
        <end position="207"/>
    </location>
</feature>
<proteinExistence type="predicted"/>
<evidence type="ECO:0000313" key="3">
    <source>
        <dbReference type="EMBL" id="SFQ41545.1"/>
    </source>
</evidence>
<organism evidence="3 4">
    <name type="scientific">Hymenobacter arizonensis</name>
    <name type="common">Siccationidurans arizonensis</name>
    <dbReference type="NCBI Taxonomy" id="1227077"/>
    <lineage>
        <taxon>Bacteria</taxon>
        <taxon>Pseudomonadati</taxon>
        <taxon>Bacteroidota</taxon>
        <taxon>Cytophagia</taxon>
        <taxon>Cytophagales</taxon>
        <taxon>Hymenobacteraceae</taxon>
        <taxon>Hymenobacter</taxon>
    </lineage>
</organism>
<dbReference type="Proteomes" id="UP000199029">
    <property type="component" value="Unassembled WGS sequence"/>
</dbReference>
<dbReference type="InterPro" id="IPR025665">
    <property type="entry name" value="Beta-barrel_OMP_2"/>
</dbReference>
<accession>A0A1I5YBE3</accession>
<dbReference type="OrthoDB" id="838174at2"/>
<evidence type="ECO:0000259" key="2">
    <source>
        <dbReference type="Pfam" id="PF13568"/>
    </source>
</evidence>
<protein>
    <submittedName>
        <fullName evidence="3">Outer membrane protein beta-barrel domain-containing protein</fullName>
    </submittedName>
</protein>
<reference evidence="4" key="1">
    <citation type="submission" date="2016-10" db="EMBL/GenBank/DDBJ databases">
        <authorList>
            <person name="Varghese N."/>
            <person name="Submissions S."/>
        </authorList>
    </citation>
    <scope>NUCLEOTIDE SEQUENCE [LARGE SCALE GENOMIC DNA]</scope>
    <source>
        <strain evidence="4">OR362-8,ATCC BAA-1266,JCM 13504</strain>
    </source>
</reference>
<feature type="signal peptide" evidence="1">
    <location>
        <begin position="1"/>
        <end position="20"/>
    </location>
</feature>
<keyword evidence="4" id="KW-1185">Reference proteome</keyword>
<sequence length="207" mass="22181">MKKLLLFSTLLVGSSMVGHAQGSRFGIKAGGSYTTFVGKDVDSDINNRLGYHGGLIAELSVTDRFSIQPELLYSMKGAQTKYSFNGSTVTGTQTMHYVDVPVLAKAKLGQLFLEAGPQVGVLMSAKASYESNKMSFNVSNKSSFNDVDFGYALGLGSETSSGLLLGLRYNGGFRDVTKAESFGALTIQPRARNSAFQVYVGYMFGGK</sequence>
<dbReference type="RefSeq" id="WP_092672750.1">
    <property type="nucleotide sequence ID" value="NZ_FOXS01000002.1"/>
</dbReference>
<dbReference type="Pfam" id="PF13568">
    <property type="entry name" value="OMP_b-brl_2"/>
    <property type="match status" value="1"/>
</dbReference>
<name>A0A1I5YBE3_HYMAR</name>
<dbReference type="AlphaFoldDB" id="A0A1I5YBE3"/>
<dbReference type="STRING" id="1227077.SAMN04515668_2344"/>
<evidence type="ECO:0000313" key="4">
    <source>
        <dbReference type="Proteomes" id="UP000199029"/>
    </source>
</evidence>